<dbReference type="Proteomes" id="UP001152747">
    <property type="component" value="Unassembled WGS sequence"/>
</dbReference>
<reference evidence="2" key="1">
    <citation type="submission" date="2022-11" db="EMBL/GenBank/DDBJ databases">
        <authorList>
            <person name="Kikuchi T."/>
        </authorList>
    </citation>
    <scope>NUCLEOTIDE SEQUENCE</scope>
    <source>
        <strain evidence="2">PS1010</strain>
    </source>
</reference>
<protein>
    <submittedName>
        <fullName evidence="2">Uncharacterized protein</fullName>
    </submittedName>
</protein>
<evidence type="ECO:0000313" key="3">
    <source>
        <dbReference type="Proteomes" id="UP001152747"/>
    </source>
</evidence>
<proteinExistence type="predicted"/>
<evidence type="ECO:0000313" key="2">
    <source>
        <dbReference type="EMBL" id="CAI5453819.1"/>
    </source>
</evidence>
<feature type="compositionally biased region" description="Acidic residues" evidence="1">
    <location>
        <begin position="239"/>
        <end position="252"/>
    </location>
</feature>
<evidence type="ECO:0000256" key="1">
    <source>
        <dbReference type="SAM" id="MobiDB-lite"/>
    </source>
</evidence>
<dbReference type="EMBL" id="CANHGI010000005">
    <property type="protein sequence ID" value="CAI5453819.1"/>
    <property type="molecule type" value="Genomic_DNA"/>
</dbReference>
<gene>
    <name evidence="2" type="ORF">CAMP_LOCUS16456</name>
</gene>
<sequence>MFTCCGSGDRKEVYVPFVNAEAVIGRVDFSPVVFHPAVHSHFVAASTFDMSSLKAVSTNIGHSSLMLCFMFDCLHGDVEEQVYVPFVNSEATQGLVAIYHIETSCSVIRNWEKPEIQAQLILQCLIVIEQQRRTLCPGCLKVKNPDLVIGTIDVASAIISAFPEYRHLCSLQSLKNDVAGLVFCEEAQINKYQAIKMRHWSPTTFCKQMKIDKTCKLYVEVVGEDQSRISVDEKSIQEGELDTVEEMEEDLEATTPPVETNEPGF</sequence>
<accession>A0A9P1N8M9</accession>
<keyword evidence="3" id="KW-1185">Reference proteome</keyword>
<name>A0A9P1N8M9_9PELO</name>
<dbReference type="AlphaFoldDB" id="A0A9P1N8M9"/>
<organism evidence="2 3">
    <name type="scientific">Caenorhabditis angaria</name>
    <dbReference type="NCBI Taxonomy" id="860376"/>
    <lineage>
        <taxon>Eukaryota</taxon>
        <taxon>Metazoa</taxon>
        <taxon>Ecdysozoa</taxon>
        <taxon>Nematoda</taxon>
        <taxon>Chromadorea</taxon>
        <taxon>Rhabditida</taxon>
        <taxon>Rhabditina</taxon>
        <taxon>Rhabditomorpha</taxon>
        <taxon>Rhabditoidea</taxon>
        <taxon>Rhabditidae</taxon>
        <taxon>Peloderinae</taxon>
        <taxon>Caenorhabditis</taxon>
    </lineage>
</organism>
<feature type="region of interest" description="Disordered" evidence="1">
    <location>
        <begin position="232"/>
        <end position="265"/>
    </location>
</feature>
<comment type="caution">
    <text evidence="2">The sequence shown here is derived from an EMBL/GenBank/DDBJ whole genome shotgun (WGS) entry which is preliminary data.</text>
</comment>